<gene>
    <name evidence="2" type="ORF">K8344_12030</name>
</gene>
<dbReference type="SUPFAM" id="SSF52540">
    <property type="entry name" value="P-loop containing nucleoside triphosphate hydrolases"/>
    <property type="match status" value="1"/>
</dbReference>
<dbReference type="Pfam" id="PF07728">
    <property type="entry name" value="AAA_5"/>
    <property type="match status" value="1"/>
</dbReference>
<dbReference type="InterPro" id="IPR011704">
    <property type="entry name" value="ATPase_dyneun-rel_AAA"/>
</dbReference>
<dbReference type="Gene3D" id="3.40.50.300">
    <property type="entry name" value="P-loop containing nucleotide triphosphate hydrolases"/>
    <property type="match status" value="2"/>
</dbReference>
<dbReference type="EMBL" id="JAIRBB010000012">
    <property type="protein sequence ID" value="MCG2431852.1"/>
    <property type="molecule type" value="Genomic_DNA"/>
</dbReference>
<feature type="domain" description="ATPase dynein-related AAA" evidence="1">
    <location>
        <begin position="468"/>
        <end position="558"/>
    </location>
</feature>
<accession>A0A9X1R4N8</accession>
<organism evidence="2 3">
    <name type="scientific">Aequorivita xiaoshiensis</name>
    <dbReference type="NCBI Taxonomy" id="2874476"/>
    <lineage>
        <taxon>Bacteria</taxon>
        <taxon>Pseudomonadati</taxon>
        <taxon>Bacteroidota</taxon>
        <taxon>Flavobacteriia</taxon>
        <taxon>Flavobacteriales</taxon>
        <taxon>Flavobacteriaceae</taxon>
        <taxon>Aequorivita</taxon>
    </lineage>
</organism>
<dbReference type="PANTHER" id="PTHR37291:SF1">
    <property type="entry name" value="TYPE IV METHYL-DIRECTED RESTRICTION ENZYME ECOKMCRB SUBUNIT"/>
    <property type="match status" value="1"/>
</dbReference>
<name>A0A9X1R4N8_9FLAO</name>
<comment type="caution">
    <text evidence="2">The sequence shown here is derived from an EMBL/GenBank/DDBJ whole genome shotgun (WGS) entry which is preliminary data.</text>
</comment>
<dbReference type="PANTHER" id="PTHR37291">
    <property type="entry name" value="5-METHYLCYTOSINE-SPECIFIC RESTRICTION ENZYME B"/>
    <property type="match status" value="1"/>
</dbReference>
<protein>
    <submittedName>
        <fullName evidence="2">AAA family ATPase</fullName>
    </submittedName>
</protein>
<evidence type="ECO:0000259" key="1">
    <source>
        <dbReference type="Pfam" id="PF07728"/>
    </source>
</evidence>
<dbReference type="GO" id="GO:0016887">
    <property type="term" value="F:ATP hydrolysis activity"/>
    <property type="evidence" value="ECO:0007669"/>
    <property type="project" value="InterPro"/>
</dbReference>
<keyword evidence="3" id="KW-1185">Reference proteome</keyword>
<evidence type="ECO:0000313" key="3">
    <source>
        <dbReference type="Proteomes" id="UP001139462"/>
    </source>
</evidence>
<dbReference type="RefSeq" id="WP_237608931.1">
    <property type="nucleotide sequence ID" value="NZ_JAIRBB010000012.1"/>
</dbReference>
<dbReference type="InterPro" id="IPR027417">
    <property type="entry name" value="P-loop_NTPase"/>
</dbReference>
<reference evidence="2" key="1">
    <citation type="submission" date="2021-09" db="EMBL/GenBank/DDBJ databases">
        <title>Genome of Aequorivita sp. strain F64183.</title>
        <authorList>
            <person name="Wang Y."/>
        </authorList>
    </citation>
    <scope>NUCLEOTIDE SEQUENCE</scope>
    <source>
        <strain evidence="2">F64183</strain>
    </source>
</reference>
<sequence>MEFFTDADISLVHSSGDKEVNKETHRKLVEVYKKLEHLCKLLKKHGFEYEIRKDPRSQGGGFKYFQTYQWAKVYPPGFIEHCRGKFSYIIGVSSDVHFHMMGIGNYQNKPASVNASEMSSRQTPHQNSSYEVMVQDFLGFDKSNRDLFTKTGAELGIEYCQHIMEENNLNDIVRILKFKNQIILQGPPGTGKTRLAKELINKFITVPDSISNELIAKYLNSNQIIESPGKLKKYTILEVDDQNKRVQISRESGTTDYTSFQDILNAYDQKLWENSLDQNGPRRAASTAKYIYDQIKKAKLSEQSKMIQFHPSYTYEDFVRGITAKPNQNGDGIFYENENKTLGLFAKKALENYLKSKNLSTTLSKELWLDDVFNGFIQEIAEDLGEDILPLTKKVNMIGLDEDAFRYKGKSWESNGNRMLFRDIKQAYLDGNNTRQDIVNNKSLAGLANWHATYFLVVLERFKKYLIDNTIEFNPTIQKEVALQNYVLVIDEINRANLPSVLGELIYALEYRGEEIDTMYEIDRSRKIIIPPNLYIIGTMNTADRSVGHIDYAIRRRFSFVDVLPNKEVVHPLVQNLFKQVSKLFVKNYDEINWANPELEKSEFLVGDFRPEDVWIGHSYFITEKTDDAEALVELKLKLQYEIKPLLKEYVKDGILTAAAEEKIKELDEYLD</sequence>
<proteinExistence type="predicted"/>
<evidence type="ECO:0000313" key="2">
    <source>
        <dbReference type="EMBL" id="MCG2431852.1"/>
    </source>
</evidence>
<dbReference type="InterPro" id="IPR052934">
    <property type="entry name" value="Methyl-DNA_Rec/Restrict_Enz"/>
</dbReference>
<dbReference type="AlphaFoldDB" id="A0A9X1R4N8"/>
<dbReference type="Proteomes" id="UP001139462">
    <property type="component" value="Unassembled WGS sequence"/>
</dbReference>
<dbReference type="GO" id="GO:0005524">
    <property type="term" value="F:ATP binding"/>
    <property type="evidence" value="ECO:0007669"/>
    <property type="project" value="InterPro"/>
</dbReference>